<accession>A0ABR1D2W7</accession>
<sequence>MYKILGRIIQKNSYAYLMTWIEEQLLRFEHQSDILHRSKWKPGDNGPWQNPFCSTLPSMTSCEEQLSSVLLNALSLDPLAVISENILCVHSRNIVDERPRRCDVSDLLYVCRGQRTRLSCISAYSGAAPVCSQEGCS</sequence>
<name>A0ABR1D2W7_NECAM</name>
<keyword evidence="2" id="KW-1185">Reference proteome</keyword>
<protein>
    <submittedName>
        <fullName evidence="1">Uncharacterized protein</fullName>
    </submittedName>
</protein>
<dbReference type="Proteomes" id="UP001303046">
    <property type="component" value="Unassembled WGS sequence"/>
</dbReference>
<proteinExistence type="predicted"/>
<gene>
    <name evidence="1" type="primary">Necator_chrIII.g12282</name>
    <name evidence="1" type="ORF">RB195_011516</name>
</gene>
<reference evidence="1 2" key="1">
    <citation type="submission" date="2023-08" db="EMBL/GenBank/DDBJ databases">
        <title>A Necator americanus chromosomal reference genome.</title>
        <authorList>
            <person name="Ilik V."/>
            <person name="Petrzelkova K.J."/>
            <person name="Pardy F."/>
            <person name="Fuh T."/>
            <person name="Niatou-Singa F.S."/>
            <person name="Gouil Q."/>
            <person name="Baker L."/>
            <person name="Ritchie M.E."/>
            <person name="Jex A.R."/>
            <person name="Gazzola D."/>
            <person name="Li H."/>
            <person name="Toshio Fujiwara R."/>
            <person name="Zhan B."/>
            <person name="Aroian R.V."/>
            <person name="Pafco B."/>
            <person name="Schwarz E.M."/>
        </authorList>
    </citation>
    <scope>NUCLEOTIDE SEQUENCE [LARGE SCALE GENOMIC DNA]</scope>
    <source>
        <strain evidence="1 2">Aroian</strain>
        <tissue evidence="1">Whole animal</tissue>
    </source>
</reference>
<dbReference type="EMBL" id="JAVFWL010000003">
    <property type="protein sequence ID" value="KAK6744845.1"/>
    <property type="molecule type" value="Genomic_DNA"/>
</dbReference>
<comment type="caution">
    <text evidence="1">The sequence shown here is derived from an EMBL/GenBank/DDBJ whole genome shotgun (WGS) entry which is preliminary data.</text>
</comment>
<evidence type="ECO:0000313" key="2">
    <source>
        <dbReference type="Proteomes" id="UP001303046"/>
    </source>
</evidence>
<evidence type="ECO:0000313" key="1">
    <source>
        <dbReference type="EMBL" id="KAK6744845.1"/>
    </source>
</evidence>
<organism evidence="1 2">
    <name type="scientific">Necator americanus</name>
    <name type="common">Human hookworm</name>
    <dbReference type="NCBI Taxonomy" id="51031"/>
    <lineage>
        <taxon>Eukaryota</taxon>
        <taxon>Metazoa</taxon>
        <taxon>Ecdysozoa</taxon>
        <taxon>Nematoda</taxon>
        <taxon>Chromadorea</taxon>
        <taxon>Rhabditida</taxon>
        <taxon>Rhabditina</taxon>
        <taxon>Rhabditomorpha</taxon>
        <taxon>Strongyloidea</taxon>
        <taxon>Ancylostomatidae</taxon>
        <taxon>Bunostominae</taxon>
        <taxon>Necator</taxon>
    </lineage>
</organism>